<keyword evidence="3" id="KW-1185">Reference proteome</keyword>
<dbReference type="Proteomes" id="UP000011518">
    <property type="component" value="Unassembled WGS sequence"/>
</dbReference>
<evidence type="ECO:0000256" key="1">
    <source>
        <dbReference type="SAM" id="MobiDB-lite"/>
    </source>
</evidence>
<dbReference type="InParanoid" id="L9JE46"/>
<organism evidence="2 3">
    <name type="scientific">Tupaia chinensis</name>
    <name type="common">Chinese tree shrew</name>
    <name type="synonym">Tupaia belangeri chinensis</name>
    <dbReference type="NCBI Taxonomy" id="246437"/>
    <lineage>
        <taxon>Eukaryota</taxon>
        <taxon>Metazoa</taxon>
        <taxon>Chordata</taxon>
        <taxon>Craniata</taxon>
        <taxon>Vertebrata</taxon>
        <taxon>Euteleostomi</taxon>
        <taxon>Mammalia</taxon>
        <taxon>Eutheria</taxon>
        <taxon>Euarchontoglires</taxon>
        <taxon>Scandentia</taxon>
        <taxon>Tupaiidae</taxon>
        <taxon>Tupaia</taxon>
    </lineage>
</organism>
<name>L9JE46_TUPCH</name>
<sequence length="143" mass="15589">MALSPASAIGPRRSVRQRQPVAFALLSSSVRLAPSPDQATKSVQRRRQGQDLQQRPLARRDVSSEGIVFSALDPGMGQVRAWSEQLSQDGNLDTERSGKAELVTMMKVLRPPLSGTLTLYASAAQRFSLFSATPDRESSGRHL</sequence>
<gene>
    <name evidence="2" type="ORF">TREES_T100018012</name>
</gene>
<reference evidence="3" key="1">
    <citation type="submission" date="2012-07" db="EMBL/GenBank/DDBJ databases">
        <title>Genome of the Chinese tree shrew, a rising model animal genetically related to primates.</title>
        <authorList>
            <person name="Zhang G."/>
            <person name="Fan Y."/>
            <person name="Yao Y."/>
            <person name="Huang Z."/>
        </authorList>
    </citation>
    <scope>NUCLEOTIDE SEQUENCE [LARGE SCALE GENOMIC DNA]</scope>
</reference>
<feature type="region of interest" description="Disordered" evidence="1">
    <location>
        <begin position="34"/>
        <end position="61"/>
    </location>
</feature>
<evidence type="ECO:0000313" key="3">
    <source>
        <dbReference type="Proteomes" id="UP000011518"/>
    </source>
</evidence>
<proteinExistence type="predicted"/>
<accession>L9JE46</accession>
<dbReference type="AlphaFoldDB" id="L9JE46"/>
<dbReference type="EMBL" id="KB321035">
    <property type="protein sequence ID" value="ELW48569.1"/>
    <property type="molecule type" value="Genomic_DNA"/>
</dbReference>
<reference evidence="3" key="2">
    <citation type="journal article" date="2013" name="Nat. Commun.">
        <title>Genome of the Chinese tree shrew.</title>
        <authorList>
            <person name="Fan Y."/>
            <person name="Huang Z.Y."/>
            <person name="Cao C.C."/>
            <person name="Chen C.S."/>
            <person name="Chen Y.X."/>
            <person name="Fan D.D."/>
            <person name="He J."/>
            <person name="Hou H.L."/>
            <person name="Hu L."/>
            <person name="Hu X.T."/>
            <person name="Jiang X.T."/>
            <person name="Lai R."/>
            <person name="Lang Y.S."/>
            <person name="Liang B."/>
            <person name="Liao S.G."/>
            <person name="Mu D."/>
            <person name="Ma Y.Y."/>
            <person name="Niu Y.Y."/>
            <person name="Sun X.Q."/>
            <person name="Xia J.Q."/>
            <person name="Xiao J."/>
            <person name="Xiong Z.Q."/>
            <person name="Xu L."/>
            <person name="Yang L."/>
            <person name="Zhang Y."/>
            <person name="Zhao W."/>
            <person name="Zhao X.D."/>
            <person name="Zheng Y.T."/>
            <person name="Zhou J.M."/>
            <person name="Zhu Y.B."/>
            <person name="Zhang G.J."/>
            <person name="Wang J."/>
            <person name="Yao Y.G."/>
        </authorList>
    </citation>
    <scope>NUCLEOTIDE SEQUENCE [LARGE SCALE GENOMIC DNA]</scope>
</reference>
<protein>
    <submittedName>
        <fullName evidence="2">Uncharacterized protein</fullName>
    </submittedName>
</protein>
<evidence type="ECO:0000313" key="2">
    <source>
        <dbReference type="EMBL" id="ELW48569.1"/>
    </source>
</evidence>